<gene>
    <name evidence="2" type="ORF">J2Z79_000733</name>
</gene>
<proteinExistence type="predicted"/>
<protein>
    <submittedName>
        <fullName evidence="2">Rubredoxin</fullName>
    </submittedName>
</protein>
<name>A0ABS4JPB0_9FIRM</name>
<dbReference type="Proteomes" id="UP001519289">
    <property type="component" value="Unassembled WGS sequence"/>
</dbReference>
<comment type="caution">
    <text evidence="2">The sequence shown here is derived from an EMBL/GenBank/DDBJ whole genome shotgun (WGS) entry which is preliminary data.</text>
</comment>
<reference evidence="2 3" key="1">
    <citation type="submission" date="2021-03" db="EMBL/GenBank/DDBJ databases">
        <title>Genomic Encyclopedia of Type Strains, Phase IV (KMG-IV): sequencing the most valuable type-strain genomes for metagenomic binning, comparative biology and taxonomic classification.</title>
        <authorList>
            <person name="Goeker M."/>
        </authorList>
    </citation>
    <scope>NUCLEOTIDE SEQUENCE [LARGE SCALE GENOMIC DNA]</scope>
    <source>
        <strain evidence="2 3">DSM 27138</strain>
    </source>
</reference>
<dbReference type="EMBL" id="JAGGLG010000004">
    <property type="protein sequence ID" value="MBP2017350.1"/>
    <property type="molecule type" value="Genomic_DNA"/>
</dbReference>
<keyword evidence="1" id="KW-1133">Transmembrane helix</keyword>
<keyword evidence="1" id="KW-0472">Membrane</keyword>
<keyword evidence="3" id="KW-1185">Reference proteome</keyword>
<evidence type="ECO:0000313" key="3">
    <source>
        <dbReference type="Proteomes" id="UP001519289"/>
    </source>
</evidence>
<accession>A0ABS4JPB0</accession>
<evidence type="ECO:0000256" key="1">
    <source>
        <dbReference type="SAM" id="Phobius"/>
    </source>
</evidence>
<organism evidence="2 3">
    <name type="scientific">Symbiobacterium terraclitae</name>
    <dbReference type="NCBI Taxonomy" id="557451"/>
    <lineage>
        <taxon>Bacteria</taxon>
        <taxon>Bacillati</taxon>
        <taxon>Bacillota</taxon>
        <taxon>Clostridia</taxon>
        <taxon>Eubacteriales</taxon>
        <taxon>Symbiobacteriaceae</taxon>
        <taxon>Symbiobacterium</taxon>
    </lineage>
</organism>
<sequence length="101" mass="11046">MQQETRFAAYRRLRNRRTLATWATMAVLLVLLAMGVQDWPLLYRSAVAVGIGGAYLGFIWLDWRCPECGKRLGRPSPVMQCPHCGAALTPEAAAAQGGGRA</sequence>
<feature type="transmembrane region" description="Helical" evidence="1">
    <location>
        <begin position="42"/>
        <end position="61"/>
    </location>
</feature>
<keyword evidence="1" id="KW-0812">Transmembrane</keyword>
<evidence type="ECO:0000313" key="2">
    <source>
        <dbReference type="EMBL" id="MBP2017350.1"/>
    </source>
</evidence>
<feature type="transmembrane region" description="Helical" evidence="1">
    <location>
        <begin position="20"/>
        <end position="36"/>
    </location>
</feature>
<dbReference type="RefSeq" id="WP_209465497.1">
    <property type="nucleotide sequence ID" value="NZ_JAGGLG010000004.1"/>
</dbReference>